<keyword evidence="1" id="KW-0812">Transmembrane</keyword>
<comment type="caution">
    <text evidence="3">The sequence shown here is derived from an EMBL/GenBank/DDBJ whole genome shotgun (WGS) entry which is preliminary data.</text>
</comment>
<protein>
    <submittedName>
        <fullName evidence="3">Uncharacterized protein</fullName>
    </submittedName>
</protein>
<evidence type="ECO:0000313" key="3">
    <source>
        <dbReference type="EMBL" id="KAG9391008.1"/>
    </source>
</evidence>
<keyword evidence="1" id="KW-0472">Membrane</keyword>
<dbReference type="EMBL" id="JAHDYR010000062">
    <property type="protein sequence ID" value="KAG9391008.1"/>
    <property type="molecule type" value="Genomic_DNA"/>
</dbReference>
<feature type="signal peptide" evidence="2">
    <location>
        <begin position="1"/>
        <end position="19"/>
    </location>
</feature>
<evidence type="ECO:0000256" key="1">
    <source>
        <dbReference type="SAM" id="Phobius"/>
    </source>
</evidence>
<evidence type="ECO:0000256" key="2">
    <source>
        <dbReference type="SAM" id="SignalP"/>
    </source>
</evidence>
<keyword evidence="1" id="KW-1133">Transmembrane helix</keyword>
<dbReference type="AlphaFoldDB" id="A0A8J6AXR5"/>
<sequence>MSFRLFALLIGTLAVLSLCDKRTSFLDVSSMMSPDGTTSFQNVATLEPGKTLVLGASVVHDMYRMVVSTTAGAALHAFCGDQGIAAFEELTLPTQSDWLGPHELDLAADETTMSCNFVGRLDNKAADPGYMTLVNEGTKKLTIGFLMLATTPEYVTLRPGRNTAVSVATGDGVDHPTAGLVMAELGTTTPRSVYVSIREQYAAELTFMEVNTGEAHETNRMWLVTNSREYILQPYTTALLGAFSLRNSPYGLVSLTLDAITDSIVTDMMFSSGTNIVAISVSDEQWLRVTVPEQDGKTAYLSETTMTVSGFDTNTLSLAVLPCHVANNGECTDKVPPDDSDNYVVPGAAPYTVNFLGRTDDLMPWRSGIYWVHFKKIGVSQFPVNIQVTVTGSICPKGTAGPNCASTIVPAPAIANTKVTLGDTPTVFRLDTDLKSGSPAHMKVLLTASGHGQAQTYLGPAPQPAEATNLGGVQVYTLFEGYQVTEEVASSSALLGDGAVFLTVFGDSGLTVTVTHSLASYCGNGAVDPTTGLCKCDQGFSPVDGCTALFGDLQDSMDLTGGLRYSFDLGTAPFDFMLHVPTGMGASAVLVIRNGTTGETLSQAYTSFDSNGDARFLAPFVRERSAVLTVNPGPANIAMTRTSLINFNPPPDNSNHTDIWQSVVLFMQIAALMLVIACPATLLLVACVGGVGTIGVVGYAMNRYGNKTRDAQDRENLLATEI</sequence>
<keyword evidence="4" id="KW-1185">Reference proteome</keyword>
<evidence type="ECO:0000313" key="4">
    <source>
        <dbReference type="Proteomes" id="UP000717585"/>
    </source>
</evidence>
<keyword evidence="2" id="KW-0732">Signal</keyword>
<gene>
    <name evidence="3" type="ORF">J8273_7282</name>
</gene>
<proteinExistence type="predicted"/>
<feature type="transmembrane region" description="Helical" evidence="1">
    <location>
        <begin position="669"/>
        <end position="699"/>
    </location>
</feature>
<name>A0A8J6AXR5_9EUKA</name>
<reference evidence="3" key="1">
    <citation type="submission" date="2021-05" db="EMBL/GenBank/DDBJ databases">
        <title>A free-living protist that lacks canonical eukaryotic 1 DNA replication and segregation systems.</title>
        <authorList>
            <person name="Salas-Leiva D.E."/>
            <person name="Tromer E.C."/>
            <person name="Curtis B.A."/>
            <person name="Jerlstrom-Hultqvist J."/>
            <person name="Kolisko M."/>
            <person name="Yi Z."/>
            <person name="Salas-Leiva J.S."/>
            <person name="Gallot-Lavallee L."/>
            <person name="Kops G.J.P.L."/>
            <person name="Archibald J.M."/>
            <person name="Simpson A.G.B."/>
            <person name="Roger A.J."/>
        </authorList>
    </citation>
    <scope>NUCLEOTIDE SEQUENCE</scope>
    <source>
        <strain evidence="3">BICM</strain>
    </source>
</reference>
<dbReference type="Proteomes" id="UP000717585">
    <property type="component" value="Unassembled WGS sequence"/>
</dbReference>
<organism evidence="3 4">
    <name type="scientific">Carpediemonas membranifera</name>
    <dbReference type="NCBI Taxonomy" id="201153"/>
    <lineage>
        <taxon>Eukaryota</taxon>
        <taxon>Metamonada</taxon>
        <taxon>Carpediemonas-like organisms</taxon>
        <taxon>Carpediemonas</taxon>
    </lineage>
</organism>
<feature type="chain" id="PRO_5035256841" evidence="2">
    <location>
        <begin position="20"/>
        <end position="722"/>
    </location>
</feature>
<accession>A0A8J6AXR5</accession>